<feature type="DNA-binding region" description="H-T-H motif" evidence="5">
    <location>
        <begin position="82"/>
        <end position="101"/>
    </location>
</feature>
<dbReference type="InterPro" id="IPR050109">
    <property type="entry name" value="HTH-type_TetR-like_transc_reg"/>
</dbReference>
<dbReference type="Proteomes" id="UP000199258">
    <property type="component" value="Unassembled WGS sequence"/>
</dbReference>
<organism evidence="7 8">
    <name type="scientific">Arthrobacter subterraneus</name>
    <dbReference type="NCBI Taxonomy" id="335973"/>
    <lineage>
        <taxon>Bacteria</taxon>
        <taxon>Bacillati</taxon>
        <taxon>Actinomycetota</taxon>
        <taxon>Actinomycetes</taxon>
        <taxon>Micrococcales</taxon>
        <taxon>Micrococcaceae</taxon>
        <taxon>Arthrobacter</taxon>
    </lineage>
</organism>
<protein>
    <submittedName>
        <fullName evidence="7">DNA-binding transcriptional regulator, AcrR family</fullName>
    </submittedName>
</protein>
<dbReference type="InterPro" id="IPR004111">
    <property type="entry name" value="Repressor_TetR_C"/>
</dbReference>
<sequence>MAVGMLCSGCSTCLWSSITVEVGAAGRTLARIGEEAGYRRMVSATGSSRRSAGRPLNRVLSQEAITRAALGLIESGGYEGLTMSSLARALKVAPSSLYNHVESKGDVLILIQDHVMKQVDVSGFGTEPWEPAVRRFAWSYRDVFTRHTPLIPVIAVLPVSGAPQTLAVYEAVTRGFEEAGWPEPLIVPAIIALESFIFGSAFDATAPESIFDSGQLAGSYPRFTAAVAAQRAAAGKPQADVAFGLGLDSLLLGLKARMEDARS</sequence>
<dbReference type="PROSITE" id="PS50977">
    <property type="entry name" value="HTH_TETR_2"/>
    <property type="match status" value="1"/>
</dbReference>
<dbReference type="Pfam" id="PF02909">
    <property type="entry name" value="TetR_C_1"/>
    <property type="match status" value="1"/>
</dbReference>
<dbReference type="PANTHER" id="PTHR30055:SF151">
    <property type="entry name" value="TRANSCRIPTIONAL REGULATORY PROTEIN"/>
    <property type="match status" value="1"/>
</dbReference>
<dbReference type="SUPFAM" id="SSF48498">
    <property type="entry name" value="Tetracyclin repressor-like, C-terminal domain"/>
    <property type="match status" value="1"/>
</dbReference>
<evidence type="ECO:0000256" key="5">
    <source>
        <dbReference type="PROSITE-ProRule" id="PRU00335"/>
    </source>
</evidence>
<dbReference type="EMBL" id="FNDT01000003">
    <property type="protein sequence ID" value="SDH84149.1"/>
    <property type="molecule type" value="Genomic_DNA"/>
</dbReference>
<evidence type="ECO:0000256" key="3">
    <source>
        <dbReference type="ARBA" id="ARBA00023125"/>
    </source>
</evidence>
<keyword evidence="1" id="KW-0678">Repressor</keyword>
<reference evidence="7 8" key="1">
    <citation type="submission" date="2016-10" db="EMBL/GenBank/DDBJ databases">
        <authorList>
            <person name="de Groot N.N."/>
        </authorList>
    </citation>
    <scope>NUCLEOTIDE SEQUENCE [LARGE SCALE GENOMIC DNA]</scope>
    <source>
        <strain evidence="7 8">NP_1H</strain>
    </source>
</reference>
<dbReference type="InterPro" id="IPR036271">
    <property type="entry name" value="Tet_transcr_reg_TetR-rel_C_sf"/>
</dbReference>
<gene>
    <name evidence="7" type="ORF">SAMN04488693_103148</name>
</gene>
<dbReference type="InterPro" id="IPR003012">
    <property type="entry name" value="Tet_transcr_reg_TetR"/>
</dbReference>
<dbReference type="GO" id="GO:0045892">
    <property type="term" value="P:negative regulation of DNA-templated transcription"/>
    <property type="evidence" value="ECO:0007669"/>
    <property type="project" value="InterPro"/>
</dbReference>
<dbReference type="STRING" id="335973.SAMN04488693_103148"/>
<dbReference type="InterPro" id="IPR009057">
    <property type="entry name" value="Homeodomain-like_sf"/>
</dbReference>
<evidence type="ECO:0000256" key="2">
    <source>
        <dbReference type="ARBA" id="ARBA00023015"/>
    </source>
</evidence>
<dbReference type="AlphaFoldDB" id="A0A1G8FPY6"/>
<accession>A0A1G8FPY6</accession>
<dbReference type="Gene3D" id="1.10.357.10">
    <property type="entry name" value="Tetracycline Repressor, domain 2"/>
    <property type="match status" value="1"/>
</dbReference>
<dbReference type="Pfam" id="PF00440">
    <property type="entry name" value="TetR_N"/>
    <property type="match status" value="1"/>
</dbReference>
<dbReference type="SUPFAM" id="SSF46689">
    <property type="entry name" value="Homeodomain-like"/>
    <property type="match status" value="1"/>
</dbReference>
<keyword evidence="2" id="KW-0805">Transcription regulation</keyword>
<evidence type="ECO:0000259" key="6">
    <source>
        <dbReference type="PROSITE" id="PS50977"/>
    </source>
</evidence>
<evidence type="ECO:0000256" key="1">
    <source>
        <dbReference type="ARBA" id="ARBA00022491"/>
    </source>
</evidence>
<keyword evidence="4" id="KW-0804">Transcription</keyword>
<keyword evidence="8" id="KW-1185">Reference proteome</keyword>
<dbReference type="GO" id="GO:0000976">
    <property type="term" value="F:transcription cis-regulatory region binding"/>
    <property type="evidence" value="ECO:0007669"/>
    <property type="project" value="TreeGrafter"/>
</dbReference>
<evidence type="ECO:0000313" key="8">
    <source>
        <dbReference type="Proteomes" id="UP000199258"/>
    </source>
</evidence>
<dbReference type="GO" id="GO:0003700">
    <property type="term" value="F:DNA-binding transcription factor activity"/>
    <property type="evidence" value="ECO:0007669"/>
    <property type="project" value="TreeGrafter"/>
</dbReference>
<name>A0A1G8FPY6_9MICC</name>
<dbReference type="PANTHER" id="PTHR30055">
    <property type="entry name" value="HTH-TYPE TRANSCRIPTIONAL REGULATOR RUTR"/>
    <property type="match status" value="1"/>
</dbReference>
<evidence type="ECO:0000313" key="7">
    <source>
        <dbReference type="EMBL" id="SDH84149.1"/>
    </source>
</evidence>
<dbReference type="PRINTS" id="PR00400">
    <property type="entry name" value="TETREPRESSOR"/>
</dbReference>
<proteinExistence type="predicted"/>
<dbReference type="InterPro" id="IPR001647">
    <property type="entry name" value="HTH_TetR"/>
</dbReference>
<feature type="domain" description="HTH tetR-type" evidence="6">
    <location>
        <begin position="59"/>
        <end position="119"/>
    </location>
</feature>
<dbReference type="GO" id="GO:0046677">
    <property type="term" value="P:response to antibiotic"/>
    <property type="evidence" value="ECO:0007669"/>
    <property type="project" value="InterPro"/>
</dbReference>
<evidence type="ECO:0000256" key="4">
    <source>
        <dbReference type="ARBA" id="ARBA00023163"/>
    </source>
</evidence>
<keyword evidence="3 5" id="KW-0238">DNA-binding</keyword>